<protein>
    <recommendedName>
        <fullName evidence="4">Integral membrane protein</fullName>
    </recommendedName>
</protein>
<comment type="caution">
    <text evidence="2">The sequence shown here is derived from an EMBL/GenBank/DDBJ whole genome shotgun (WGS) entry which is preliminary data.</text>
</comment>
<reference evidence="3" key="1">
    <citation type="journal article" date="2019" name="Int. J. Syst. Evol. Microbiol.">
        <title>The Global Catalogue of Microorganisms (GCM) 10K type strain sequencing project: providing services to taxonomists for standard genome sequencing and annotation.</title>
        <authorList>
            <consortium name="The Broad Institute Genomics Platform"/>
            <consortium name="The Broad Institute Genome Sequencing Center for Infectious Disease"/>
            <person name="Wu L."/>
            <person name="Ma J."/>
        </authorList>
    </citation>
    <scope>NUCLEOTIDE SEQUENCE [LARGE SCALE GENOMIC DNA]</scope>
    <source>
        <strain evidence="3">CGMCC 4.7177</strain>
    </source>
</reference>
<proteinExistence type="predicted"/>
<dbReference type="Proteomes" id="UP001595839">
    <property type="component" value="Unassembled WGS sequence"/>
</dbReference>
<keyword evidence="3" id="KW-1185">Reference proteome</keyword>
<keyword evidence="1" id="KW-1133">Transmembrane helix</keyword>
<gene>
    <name evidence="2" type="ORF">ACFPIH_46935</name>
</gene>
<dbReference type="EMBL" id="JBHSFK010000048">
    <property type="protein sequence ID" value="MFC4506904.1"/>
    <property type="molecule type" value="Genomic_DNA"/>
</dbReference>
<feature type="transmembrane region" description="Helical" evidence="1">
    <location>
        <begin position="61"/>
        <end position="84"/>
    </location>
</feature>
<accession>A0ABV9B5F7</accession>
<keyword evidence="1" id="KW-0472">Membrane</keyword>
<evidence type="ECO:0000256" key="1">
    <source>
        <dbReference type="SAM" id="Phobius"/>
    </source>
</evidence>
<evidence type="ECO:0008006" key="4">
    <source>
        <dbReference type="Google" id="ProtNLM"/>
    </source>
</evidence>
<dbReference type="RefSeq" id="WP_381177266.1">
    <property type="nucleotide sequence ID" value="NZ_JBHSFK010000048.1"/>
</dbReference>
<keyword evidence="1" id="KW-0812">Transmembrane</keyword>
<sequence length="117" mass="13104">MIRGRFRRYGVPLLVHLLIGLPTLPALLCARWYAAHGHCDMDDYGRSGLRGCSYDQIEDSGFVLIGLFLFGGIVLLLLLLYDVLRVRYAGLALRPRLLTLPAVLVPYVAYVVAASWR</sequence>
<name>A0ABV9B5F7_9ACTN</name>
<evidence type="ECO:0000313" key="2">
    <source>
        <dbReference type="EMBL" id="MFC4506904.1"/>
    </source>
</evidence>
<evidence type="ECO:0000313" key="3">
    <source>
        <dbReference type="Proteomes" id="UP001595839"/>
    </source>
</evidence>
<organism evidence="2 3">
    <name type="scientific">Streptomyces vulcanius</name>
    <dbReference type="NCBI Taxonomy" id="1441876"/>
    <lineage>
        <taxon>Bacteria</taxon>
        <taxon>Bacillati</taxon>
        <taxon>Actinomycetota</taxon>
        <taxon>Actinomycetes</taxon>
        <taxon>Kitasatosporales</taxon>
        <taxon>Streptomycetaceae</taxon>
        <taxon>Streptomyces</taxon>
    </lineage>
</organism>
<feature type="transmembrane region" description="Helical" evidence="1">
    <location>
        <begin position="96"/>
        <end position="116"/>
    </location>
</feature>